<sequence length="291" mass="32150">MFMNDSNFMKRTFVLLTAAVLLAACSKNEPDPIRYPEGTGALALNVGCTPEVAAVTRAGEVPLPDGITVPDGMDLRMRIVSTTTGTPFDRVWARVREYNPRQDLMPEADYRITVFSTSQWVGAENVDNIPEGENKPYFEGVTNTRVVARQQTPVTIAARLANTIVRIDFTERFRNYFPNGARFTLTTAAGNKFEVGYSAEDHTVAETYWYVRPKRFTIAGLAVKQLPSSTADAEVVRFAEVVNETPAARTLYTYKFDVSGVGDTGEVIITLNENPVATETVDTELNDDAIL</sequence>
<dbReference type="OrthoDB" id="1004289at2"/>
<organism evidence="2 3">
    <name type="scientific">Alistipes timonensis JC136</name>
    <dbReference type="NCBI Taxonomy" id="1033731"/>
    <lineage>
        <taxon>Bacteria</taxon>
        <taxon>Pseudomonadati</taxon>
        <taxon>Bacteroidota</taxon>
        <taxon>Bacteroidia</taxon>
        <taxon>Bacteroidales</taxon>
        <taxon>Rikenellaceae</taxon>
        <taxon>Alistipes</taxon>
    </lineage>
</organism>
<keyword evidence="3" id="KW-1185">Reference proteome</keyword>
<proteinExistence type="predicted"/>
<dbReference type="AlphaFoldDB" id="A0A1H4AVB0"/>
<accession>A0A1H4AVB0</accession>
<dbReference type="InterPro" id="IPR027840">
    <property type="entry name" value="DUF4493"/>
</dbReference>
<dbReference type="STRING" id="1033731.SAMN05444145_103131"/>
<feature type="chain" id="PRO_5010227326" description="DUF4493 domain-containing protein" evidence="1">
    <location>
        <begin position="24"/>
        <end position="291"/>
    </location>
</feature>
<feature type="signal peptide" evidence="1">
    <location>
        <begin position="1"/>
        <end position="23"/>
    </location>
</feature>
<dbReference type="Pfam" id="PF14900">
    <property type="entry name" value="DUF4493"/>
    <property type="match status" value="1"/>
</dbReference>
<dbReference type="EMBL" id="FNRI01000003">
    <property type="protein sequence ID" value="SEA39760.1"/>
    <property type="molecule type" value="Genomic_DNA"/>
</dbReference>
<protein>
    <recommendedName>
        <fullName evidence="4">DUF4493 domain-containing protein</fullName>
    </recommendedName>
</protein>
<keyword evidence="1" id="KW-0732">Signal</keyword>
<gene>
    <name evidence="2" type="ORF">SAMN05444145_103131</name>
</gene>
<reference evidence="2 3" key="1">
    <citation type="submission" date="2016-10" db="EMBL/GenBank/DDBJ databases">
        <authorList>
            <person name="de Groot N.N."/>
        </authorList>
    </citation>
    <scope>NUCLEOTIDE SEQUENCE [LARGE SCALE GENOMIC DNA]</scope>
    <source>
        <strain evidence="2 3">DSM 25383</strain>
    </source>
</reference>
<evidence type="ECO:0000256" key="1">
    <source>
        <dbReference type="SAM" id="SignalP"/>
    </source>
</evidence>
<evidence type="ECO:0000313" key="3">
    <source>
        <dbReference type="Proteomes" id="UP000183253"/>
    </source>
</evidence>
<dbReference type="Proteomes" id="UP000183253">
    <property type="component" value="Unassembled WGS sequence"/>
</dbReference>
<name>A0A1H4AVB0_9BACT</name>
<evidence type="ECO:0000313" key="2">
    <source>
        <dbReference type="EMBL" id="SEA39760.1"/>
    </source>
</evidence>
<evidence type="ECO:0008006" key="4">
    <source>
        <dbReference type="Google" id="ProtNLM"/>
    </source>
</evidence>